<accession>A0ABU1N9A0</accession>
<dbReference type="RefSeq" id="WP_309898420.1">
    <property type="nucleotide sequence ID" value="NZ_JAVDRF010000001.1"/>
</dbReference>
<evidence type="ECO:0000313" key="3">
    <source>
        <dbReference type="EMBL" id="MDR6534877.1"/>
    </source>
</evidence>
<dbReference type="PANTHER" id="PTHR28008:SF1">
    <property type="entry name" value="DOMAIN PROTEIN, PUTATIVE (AFU_ORTHOLOGUE AFUA_3G10980)-RELATED"/>
    <property type="match status" value="1"/>
</dbReference>
<gene>
    <name evidence="3" type="ORF">J2739_000637</name>
</gene>
<evidence type="ECO:0000256" key="1">
    <source>
        <dbReference type="SAM" id="Phobius"/>
    </source>
</evidence>
<dbReference type="InterPro" id="IPR006976">
    <property type="entry name" value="VanZ-like"/>
</dbReference>
<comment type="caution">
    <text evidence="3">The sequence shown here is derived from an EMBL/GenBank/DDBJ whole genome shotgun (WGS) entry which is preliminary data.</text>
</comment>
<evidence type="ECO:0000313" key="4">
    <source>
        <dbReference type="Proteomes" id="UP001184230"/>
    </source>
</evidence>
<evidence type="ECO:0000259" key="2">
    <source>
        <dbReference type="Pfam" id="PF04892"/>
    </source>
</evidence>
<keyword evidence="4" id="KW-1185">Reference proteome</keyword>
<keyword evidence="1" id="KW-1133">Transmembrane helix</keyword>
<dbReference type="EMBL" id="JAVDRF010000001">
    <property type="protein sequence ID" value="MDR6534877.1"/>
    <property type="molecule type" value="Genomic_DNA"/>
</dbReference>
<dbReference type="NCBIfam" id="NF037970">
    <property type="entry name" value="vanZ_1"/>
    <property type="match status" value="1"/>
</dbReference>
<dbReference type="Proteomes" id="UP001184230">
    <property type="component" value="Unassembled WGS sequence"/>
</dbReference>
<organism evidence="3 4">
    <name type="scientific">Variovorax soli</name>
    <dbReference type="NCBI Taxonomy" id="376815"/>
    <lineage>
        <taxon>Bacteria</taxon>
        <taxon>Pseudomonadati</taxon>
        <taxon>Pseudomonadota</taxon>
        <taxon>Betaproteobacteria</taxon>
        <taxon>Burkholderiales</taxon>
        <taxon>Comamonadaceae</taxon>
        <taxon>Variovorax</taxon>
    </lineage>
</organism>
<feature type="domain" description="VanZ-like" evidence="2">
    <location>
        <begin position="41"/>
        <end position="101"/>
    </location>
</feature>
<dbReference type="Pfam" id="PF04892">
    <property type="entry name" value="VanZ"/>
    <property type="match status" value="1"/>
</dbReference>
<dbReference type="PANTHER" id="PTHR28008">
    <property type="entry name" value="DOMAIN PROTEIN, PUTATIVE (AFU_ORTHOLOGUE AFUA_3G10980)-RELATED"/>
    <property type="match status" value="1"/>
</dbReference>
<sequence length="121" mass="13451">MRIVMLRSAFWMCWLAILGLALMPPVPQMPTTGWDKSNHMLGFAVLMLLGRWAYPGRMLFIVFGLLAYGATIELLQSLTPSRSAEWGDLLADAIGLFVGWAGGQTMNWLLAQRAVRGSNHE</sequence>
<feature type="transmembrane region" description="Helical" evidence="1">
    <location>
        <begin position="52"/>
        <end position="75"/>
    </location>
</feature>
<keyword evidence="1" id="KW-0472">Membrane</keyword>
<keyword evidence="1" id="KW-0812">Transmembrane</keyword>
<protein>
    <submittedName>
        <fullName evidence="3">VanZ family protein</fullName>
    </submittedName>
</protein>
<proteinExistence type="predicted"/>
<reference evidence="3 4" key="1">
    <citation type="submission" date="2023-07" db="EMBL/GenBank/DDBJ databases">
        <title>Sorghum-associated microbial communities from plants grown in Nebraska, USA.</title>
        <authorList>
            <person name="Schachtman D."/>
        </authorList>
    </citation>
    <scope>NUCLEOTIDE SEQUENCE [LARGE SCALE GENOMIC DNA]</scope>
    <source>
        <strain evidence="3 4">DS1781</strain>
    </source>
</reference>
<name>A0ABU1N9A0_9BURK</name>